<evidence type="ECO:0000256" key="2">
    <source>
        <dbReference type="ARBA" id="ARBA00022630"/>
    </source>
</evidence>
<dbReference type="SUPFAM" id="SSF51905">
    <property type="entry name" value="FAD/NAD(P)-binding domain"/>
    <property type="match status" value="1"/>
</dbReference>
<evidence type="ECO:0000256" key="3">
    <source>
        <dbReference type="ARBA" id="ARBA00022827"/>
    </source>
</evidence>
<evidence type="ECO:0000256" key="4">
    <source>
        <dbReference type="ARBA" id="ARBA00023002"/>
    </source>
</evidence>
<evidence type="ECO:0000256" key="1">
    <source>
        <dbReference type="ARBA" id="ARBA00001974"/>
    </source>
</evidence>
<organism evidence="5 6">
    <name type="scientific">Kingdonia uniflora</name>
    <dbReference type="NCBI Taxonomy" id="39325"/>
    <lineage>
        <taxon>Eukaryota</taxon>
        <taxon>Viridiplantae</taxon>
        <taxon>Streptophyta</taxon>
        <taxon>Embryophyta</taxon>
        <taxon>Tracheophyta</taxon>
        <taxon>Spermatophyta</taxon>
        <taxon>Magnoliopsida</taxon>
        <taxon>Ranunculales</taxon>
        <taxon>Circaeasteraceae</taxon>
        <taxon>Kingdonia</taxon>
    </lineage>
</organism>
<dbReference type="PANTHER" id="PTHR47470:SF1">
    <property type="entry name" value="FAD-DEPENDENT OXIDOREDUCTASE 2 FAD BINDING DOMAIN-CONTAINING PROTEIN"/>
    <property type="match status" value="1"/>
</dbReference>
<evidence type="ECO:0000313" key="6">
    <source>
        <dbReference type="Proteomes" id="UP000541444"/>
    </source>
</evidence>
<dbReference type="InterPro" id="IPR052542">
    <property type="entry name" value="Cholesterol_Oxidase"/>
</dbReference>
<dbReference type="OrthoDB" id="9974421at2759"/>
<dbReference type="EMBL" id="JACGCM010000816">
    <property type="protein sequence ID" value="KAF6165858.1"/>
    <property type="molecule type" value="Genomic_DNA"/>
</dbReference>
<gene>
    <name evidence="5" type="ORF">GIB67_012755</name>
</gene>
<dbReference type="Gene3D" id="3.50.50.60">
    <property type="entry name" value="FAD/NAD(P)-binding domain"/>
    <property type="match status" value="1"/>
</dbReference>
<comment type="cofactor">
    <cofactor evidence="1">
        <name>FAD</name>
        <dbReference type="ChEBI" id="CHEBI:57692"/>
    </cofactor>
</comment>
<dbReference type="GO" id="GO:0016491">
    <property type="term" value="F:oxidoreductase activity"/>
    <property type="evidence" value="ECO:0007669"/>
    <property type="project" value="UniProtKB-KW"/>
</dbReference>
<dbReference type="Gene3D" id="3.30.410.10">
    <property type="entry name" value="Cholesterol Oxidase, domain 2"/>
    <property type="match status" value="1"/>
</dbReference>
<keyword evidence="2" id="KW-0285">Flavoprotein</keyword>
<keyword evidence="4" id="KW-0560">Oxidoreductase</keyword>
<keyword evidence="6" id="KW-1185">Reference proteome</keyword>
<sequence length="145" mass="16154">MQAGCTIKTGHQVQYVVRNLDEDGVSQTLRRRWRVYFNDIDYISTDFVVLSAGVFGTAEILFQSQKRGLRVIERLGFDFGCNGNNVAYLAGSSAPLNAYGLERNQFSKVPFQDRPGPSISSSYTSSLRFTIQVSSSDLSGDMLMF</sequence>
<dbReference type="AlphaFoldDB" id="A0A7J7NG61"/>
<name>A0A7J7NG61_9MAGN</name>
<dbReference type="PANTHER" id="PTHR47470">
    <property type="entry name" value="CHOLESTEROL OXIDASE"/>
    <property type="match status" value="1"/>
</dbReference>
<keyword evidence="3" id="KW-0274">FAD</keyword>
<dbReference type="Proteomes" id="UP000541444">
    <property type="component" value="Unassembled WGS sequence"/>
</dbReference>
<proteinExistence type="predicted"/>
<comment type="caution">
    <text evidence="5">The sequence shown here is derived from an EMBL/GenBank/DDBJ whole genome shotgun (WGS) entry which is preliminary data.</text>
</comment>
<dbReference type="InterPro" id="IPR036188">
    <property type="entry name" value="FAD/NAD-bd_sf"/>
</dbReference>
<evidence type="ECO:0000313" key="5">
    <source>
        <dbReference type="EMBL" id="KAF6165858.1"/>
    </source>
</evidence>
<reference evidence="5 6" key="1">
    <citation type="journal article" date="2020" name="IScience">
        <title>Genome Sequencing of the Endangered Kingdonia uniflora (Circaeasteraceae, Ranunculales) Reveals Potential Mechanisms of Evolutionary Specialization.</title>
        <authorList>
            <person name="Sun Y."/>
            <person name="Deng T."/>
            <person name="Zhang A."/>
            <person name="Moore M.J."/>
            <person name="Landis J.B."/>
            <person name="Lin N."/>
            <person name="Zhang H."/>
            <person name="Zhang X."/>
            <person name="Huang J."/>
            <person name="Zhang X."/>
            <person name="Sun H."/>
            <person name="Wang H."/>
        </authorList>
    </citation>
    <scope>NUCLEOTIDE SEQUENCE [LARGE SCALE GENOMIC DNA]</scope>
    <source>
        <strain evidence="5">TB1705</strain>
        <tissue evidence="5">Leaf</tissue>
    </source>
</reference>
<accession>A0A7J7NG61</accession>
<protein>
    <submittedName>
        <fullName evidence="5">Uncharacterized protein</fullName>
    </submittedName>
</protein>